<dbReference type="GO" id="GO:0008296">
    <property type="term" value="F:3'-5'-DNA exonuclease activity"/>
    <property type="evidence" value="ECO:0007669"/>
    <property type="project" value="TreeGrafter"/>
</dbReference>
<gene>
    <name evidence="10" type="primary">Dmoj\GI17603</name>
    <name evidence="10" type="ORF">Dmoj_GI17603</name>
</gene>
<feature type="domain" description="Exonuclease" evidence="9">
    <location>
        <begin position="40"/>
        <end position="345"/>
    </location>
</feature>
<dbReference type="PANTHER" id="PTHR13058:SF19">
    <property type="entry name" value="LD40940P"/>
    <property type="match status" value="1"/>
</dbReference>
<dbReference type="Proteomes" id="UP000009192">
    <property type="component" value="Unassembled WGS sequence"/>
</dbReference>
<dbReference type="GO" id="GO:0006308">
    <property type="term" value="P:DNA catabolic process"/>
    <property type="evidence" value="ECO:0007669"/>
    <property type="project" value="TreeGrafter"/>
</dbReference>
<dbReference type="GO" id="GO:0005737">
    <property type="term" value="C:cytoplasm"/>
    <property type="evidence" value="ECO:0007669"/>
    <property type="project" value="TreeGrafter"/>
</dbReference>
<evidence type="ECO:0000256" key="2">
    <source>
        <dbReference type="ARBA" id="ARBA00022722"/>
    </source>
</evidence>
<evidence type="ECO:0000256" key="3">
    <source>
        <dbReference type="ARBA" id="ARBA00022723"/>
    </source>
</evidence>
<dbReference type="EMBL" id="CH933807">
    <property type="protein sequence ID" value="EDW12290.2"/>
    <property type="molecule type" value="Genomic_DNA"/>
</dbReference>
<comment type="similarity">
    <text evidence="7">Belongs to the exonuclease superfamily. TREX family.</text>
</comment>
<keyword evidence="6" id="KW-0460">Magnesium</keyword>
<evidence type="ECO:0000256" key="7">
    <source>
        <dbReference type="ARBA" id="ARBA00025769"/>
    </source>
</evidence>
<dbReference type="InterPro" id="IPR012337">
    <property type="entry name" value="RNaseH-like_sf"/>
</dbReference>
<feature type="chain" id="PRO_5006456515" evidence="8">
    <location>
        <begin position="24"/>
        <end position="369"/>
    </location>
</feature>
<keyword evidence="8" id="KW-0732">Signal</keyword>
<comment type="cofactor">
    <cofactor evidence="1">
        <name>Mg(2+)</name>
        <dbReference type="ChEBI" id="CHEBI:18420"/>
    </cofactor>
</comment>
<proteinExistence type="inferred from homology"/>
<evidence type="ECO:0000259" key="9">
    <source>
        <dbReference type="SMART" id="SM00479"/>
    </source>
</evidence>
<dbReference type="SMART" id="SM00479">
    <property type="entry name" value="EXOIII"/>
    <property type="match status" value="1"/>
</dbReference>
<reference evidence="10 11" key="1">
    <citation type="journal article" date="2007" name="Nature">
        <title>Evolution of genes and genomes on the Drosophila phylogeny.</title>
        <authorList>
            <consortium name="Drosophila 12 Genomes Consortium"/>
            <person name="Clark A.G."/>
            <person name="Eisen M.B."/>
            <person name="Smith D.R."/>
            <person name="Bergman C.M."/>
            <person name="Oliver B."/>
            <person name="Markow T.A."/>
            <person name="Kaufman T.C."/>
            <person name="Kellis M."/>
            <person name="Gelbart W."/>
            <person name="Iyer V.N."/>
            <person name="Pollard D.A."/>
            <person name="Sackton T.B."/>
            <person name="Larracuente A.M."/>
            <person name="Singh N.D."/>
            <person name="Abad J.P."/>
            <person name="Abt D.N."/>
            <person name="Adryan B."/>
            <person name="Aguade M."/>
            <person name="Akashi H."/>
            <person name="Anderson W.W."/>
            <person name="Aquadro C.F."/>
            <person name="Ardell D.H."/>
            <person name="Arguello R."/>
            <person name="Artieri C.G."/>
            <person name="Barbash D.A."/>
            <person name="Barker D."/>
            <person name="Barsanti P."/>
            <person name="Batterham P."/>
            <person name="Batzoglou S."/>
            <person name="Begun D."/>
            <person name="Bhutkar A."/>
            <person name="Blanco E."/>
            <person name="Bosak S.A."/>
            <person name="Bradley R.K."/>
            <person name="Brand A.D."/>
            <person name="Brent M.R."/>
            <person name="Brooks A.N."/>
            <person name="Brown R.H."/>
            <person name="Butlin R.K."/>
            <person name="Caggese C."/>
            <person name="Calvi B.R."/>
            <person name="Bernardo de Carvalho A."/>
            <person name="Caspi A."/>
            <person name="Castrezana S."/>
            <person name="Celniker S.E."/>
            <person name="Chang J.L."/>
            <person name="Chapple C."/>
            <person name="Chatterji S."/>
            <person name="Chinwalla A."/>
            <person name="Civetta A."/>
            <person name="Clifton S.W."/>
            <person name="Comeron J.M."/>
            <person name="Costello J.C."/>
            <person name="Coyne J.A."/>
            <person name="Daub J."/>
            <person name="David R.G."/>
            <person name="Delcher A.L."/>
            <person name="Delehaunty K."/>
            <person name="Do C.B."/>
            <person name="Ebling H."/>
            <person name="Edwards K."/>
            <person name="Eickbush T."/>
            <person name="Evans J.D."/>
            <person name="Filipski A."/>
            <person name="Findeiss S."/>
            <person name="Freyhult E."/>
            <person name="Fulton L."/>
            <person name="Fulton R."/>
            <person name="Garcia A.C."/>
            <person name="Gardiner A."/>
            <person name="Garfield D.A."/>
            <person name="Garvin B.E."/>
            <person name="Gibson G."/>
            <person name="Gilbert D."/>
            <person name="Gnerre S."/>
            <person name="Godfrey J."/>
            <person name="Good R."/>
            <person name="Gotea V."/>
            <person name="Gravely B."/>
            <person name="Greenberg A.J."/>
            <person name="Griffiths-Jones S."/>
            <person name="Gross S."/>
            <person name="Guigo R."/>
            <person name="Gustafson E.A."/>
            <person name="Haerty W."/>
            <person name="Hahn M.W."/>
            <person name="Halligan D.L."/>
            <person name="Halpern A.L."/>
            <person name="Halter G.M."/>
            <person name="Han M.V."/>
            <person name="Heger A."/>
            <person name="Hillier L."/>
            <person name="Hinrichs A.S."/>
            <person name="Holmes I."/>
            <person name="Hoskins R.A."/>
            <person name="Hubisz M.J."/>
            <person name="Hultmark D."/>
            <person name="Huntley M.A."/>
            <person name="Jaffe D.B."/>
            <person name="Jagadeeshan S."/>
            <person name="Jeck W.R."/>
            <person name="Johnson J."/>
            <person name="Jones C.D."/>
            <person name="Jordan W.C."/>
            <person name="Karpen G.H."/>
            <person name="Kataoka E."/>
            <person name="Keightley P.D."/>
            <person name="Kheradpour P."/>
            <person name="Kirkness E.F."/>
            <person name="Koerich L.B."/>
            <person name="Kristiansen K."/>
            <person name="Kudrna D."/>
            <person name="Kulathinal R.J."/>
            <person name="Kumar S."/>
            <person name="Kwok R."/>
            <person name="Lander E."/>
            <person name="Langley C.H."/>
            <person name="Lapoint R."/>
            <person name="Lazzaro B.P."/>
            <person name="Lee S.J."/>
            <person name="Levesque L."/>
            <person name="Li R."/>
            <person name="Lin C.F."/>
            <person name="Lin M.F."/>
            <person name="Lindblad-Toh K."/>
            <person name="Llopart A."/>
            <person name="Long M."/>
            <person name="Low L."/>
            <person name="Lozovsky E."/>
            <person name="Lu J."/>
            <person name="Luo M."/>
            <person name="Machado C.A."/>
            <person name="Makalowski W."/>
            <person name="Marzo M."/>
            <person name="Matsuda M."/>
            <person name="Matzkin L."/>
            <person name="McAllister B."/>
            <person name="McBride C.S."/>
            <person name="McKernan B."/>
            <person name="McKernan K."/>
            <person name="Mendez-Lago M."/>
            <person name="Minx P."/>
            <person name="Mollenhauer M.U."/>
            <person name="Montooth K."/>
            <person name="Mount S.M."/>
            <person name="Mu X."/>
            <person name="Myers E."/>
            <person name="Negre B."/>
            <person name="Newfeld S."/>
            <person name="Nielsen R."/>
            <person name="Noor M.A."/>
            <person name="O'Grady P."/>
            <person name="Pachter L."/>
            <person name="Papaceit M."/>
            <person name="Parisi M.J."/>
            <person name="Parisi M."/>
            <person name="Parts L."/>
            <person name="Pedersen J.S."/>
            <person name="Pesole G."/>
            <person name="Phillippy A.M."/>
            <person name="Ponting C.P."/>
            <person name="Pop M."/>
            <person name="Porcelli D."/>
            <person name="Powell J.R."/>
            <person name="Prohaska S."/>
            <person name="Pruitt K."/>
            <person name="Puig M."/>
            <person name="Quesneville H."/>
            <person name="Ram K.R."/>
            <person name="Rand D."/>
            <person name="Rasmussen M.D."/>
            <person name="Reed L.K."/>
            <person name="Reenan R."/>
            <person name="Reily A."/>
            <person name="Remington K.A."/>
            <person name="Rieger T.T."/>
            <person name="Ritchie M.G."/>
            <person name="Robin C."/>
            <person name="Rogers Y.H."/>
            <person name="Rohde C."/>
            <person name="Rozas J."/>
            <person name="Rubenfield M.J."/>
            <person name="Ruiz A."/>
            <person name="Russo S."/>
            <person name="Salzberg S.L."/>
            <person name="Sanchez-Gracia A."/>
            <person name="Saranga D.J."/>
            <person name="Sato H."/>
            <person name="Schaeffer S.W."/>
            <person name="Schatz M.C."/>
            <person name="Schlenke T."/>
            <person name="Schwartz R."/>
            <person name="Segarra C."/>
            <person name="Singh R.S."/>
            <person name="Sirot L."/>
            <person name="Sirota M."/>
            <person name="Sisneros N.B."/>
            <person name="Smith C.D."/>
            <person name="Smith T.F."/>
            <person name="Spieth J."/>
            <person name="Stage D.E."/>
            <person name="Stark A."/>
            <person name="Stephan W."/>
            <person name="Strausberg R.L."/>
            <person name="Strempel S."/>
            <person name="Sturgill D."/>
            <person name="Sutton G."/>
            <person name="Sutton G.G."/>
            <person name="Tao W."/>
            <person name="Teichmann S."/>
            <person name="Tobari Y.N."/>
            <person name="Tomimura Y."/>
            <person name="Tsolas J.M."/>
            <person name="Valente V.L."/>
            <person name="Venter E."/>
            <person name="Venter J.C."/>
            <person name="Vicario S."/>
            <person name="Vieira F.G."/>
            <person name="Vilella A.J."/>
            <person name="Villasante A."/>
            <person name="Walenz B."/>
            <person name="Wang J."/>
            <person name="Wasserman M."/>
            <person name="Watts T."/>
            <person name="Wilson D."/>
            <person name="Wilson R.K."/>
            <person name="Wing R.A."/>
            <person name="Wolfner M.F."/>
            <person name="Wong A."/>
            <person name="Wong G.K."/>
            <person name="Wu C.I."/>
            <person name="Wu G."/>
            <person name="Yamamoto D."/>
            <person name="Yang H.P."/>
            <person name="Yang S.P."/>
            <person name="Yorke J.A."/>
            <person name="Yoshida K."/>
            <person name="Zdobnov E."/>
            <person name="Zhang P."/>
            <person name="Zhang Y."/>
            <person name="Zimin A.V."/>
            <person name="Baldwin J."/>
            <person name="Abdouelleil A."/>
            <person name="Abdulkadir J."/>
            <person name="Abebe A."/>
            <person name="Abera B."/>
            <person name="Abreu J."/>
            <person name="Acer S.C."/>
            <person name="Aftuck L."/>
            <person name="Alexander A."/>
            <person name="An P."/>
            <person name="Anderson E."/>
            <person name="Anderson S."/>
            <person name="Arachi H."/>
            <person name="Azer M."/>
            <person name="Bachantsang P."/>
            <person name="Barry A."/>
            <person name="Bayul T."/>
            <person name="Berlin A."/>
            <person name="Bessette D."/>
            <person name="Bloom T."/>
            <person name="Blye J."/>
            <person name="Boguslavskiy L."/>
            <person name="Bonnet C."/>
            <person name="Boukhgalter B."/>
            <person name="Bourzgui I."/>
            <person name="Brown A."/>
            <person name="Cahill P."/>
            <person name="Channer S."/>
            <person name="Cheshatsang Y."/>
            <person name="Chuda L."/>
            <person name="Citroen M."/>
            <person name="Collymore A."/>
            <person name="Cooke P."/>
            <person name="Costello M."/>
            <person name="D'Aco K."/>
            <person name="Daza R."/>
            <person name="De Haan G."/>
            <person name="DeGray S."/>
            <person name="DeMaso C."/>
            <person name="Dhargay N."/>
            <person name="Dooley K."/>
            <person name="Dooley E."/>
            <person name="Doricent M."/>
            <person name="Dorje P."/>
            <person name="Dorjee K."/>
            <person name="Dupes A."/>
            <person name="Elong R."/>
            <person name="Falk J."/>
            <person name="Farina A."/>
            <person name="Faro S."/>
            <person name="Ferguson D."/>
            <person name="Fisher S."/>
            <person name="Foley C.D."/>
            <person name="Franke A."/>
            <person name="Friedrich D."/>
            <person name="Gadbois L."/>
            <person name="Gearin G."/>
            <person name="Gearin C.R."/>
            <person name="Giannoukos G."/>
            <person name="Goode T."/>
            <person name="Graham J."/>
            <person name="Grandbois E."/>
            <person name="Grewal S."/>
            <person name="Gyaltsen K."/>
            <person name="Hafez N."/>
            <person name="Hagos B."/>
            <person name="Hall J."/>
            <person name="Henson C."/>
            <person name="Hollinger A."/>
            <person name="Honan T."/>
            <person name="Huard M.D."/>
            <person name="Hughes L."/>
            <person name="Hurhula B."/>
            <person name="Husby M.E."/>
            <person name="Kamat A."/>
            <person name="Kanga B."/>
            <person name="Kashin S."/>
            <person name="Khazanovich D."/>
            <person name="Kisner P."/>
            <person name="Lance K."/>
            <person name="Lara M."/>
            <person name="Lee W."/>
            <person name="Lennon N."/>
            <person name="Letendre F."/>
            <person name="LeVine R."/>
            <person name="Lipovsky A."/>
            <person name="Liu X."/>
            <person name="Liu J."/>
            <person name="Liu S."/>
            <person name="Lokyitsang T."/>
            <person name="Lokyitsang Y."/>
            <person name="Lubonja R."/>
            <person name="Lui A."/>
            <person name="MacDonald P."/>
            <person name="Magnisalis V."/>
            <person name="Maru K."/>
            <person name="Matthews C."/>
            <person name="McCusker W."/>
            <person name="McDonough S."/>
            <person name="Mehta T."/>
            <person name="Meldrim J."/>
            <person name="Meneus L."/>
            <person name="Mihai O."/>
            <person name="Mihalev A."/>
            <person name="Mihova T."/>
            <person name="Mittelman R."/>
            <person name="Mlenga V."/>
            <person name="Montmayeur A."/>
            <person name="Mulrain L."/>
            <person name="Navidi A."/>
            <person name="Naylor J."/>
            <person name="Negash T."/>
            <person name="Nguyen T."/>
            <person name="Nguyen N."/>
            <person name="Nicol R."/>
            <person name="Norbu C."/>
            <person name="Norbu N."/>
            <person name="Novod N."/>
            <person name="O'Neill B."/>
            <person name="Osman S."/>
            <person name="Markiewicz E."/>
            <person name="Oyono O.L."/>
            <person name="Patti C."/>
            <person name="Phunkhang P."/>
            <person name="Pierre F."/>
            <person name="Priest M."/>
            <person name="Raghuraman S."/>
            <person name="Rege F."/>
            <person name="Reyes R."/>
            <person name="Rise C."/>
            <person name="Rogov P."/>
            <person name="Ross K."/>
            <person name="Ryan E."/>
            <person name="Settipalli S."/>
            <person name="Shea T."/>
            <person name="Sherpa N."/>
            <person name="Shi L."/>
            <person name="Shih D."/>
            <person name="Sparrow T."/>
            <person name="Spaulding J."/>
            <person name="Stalker J."/>
            <person name="Stange-Thomann N."/>
            <person name="Stavropoulos S."/>
            <person name="Stone C."/>
            <person name="Strader C."/>
            <person name="Tesfaye S."/>
            <person name="Thomson T."/>
            <person name="Thoulutsang Y."/>
            <person name="Thoulutsang D."/>
            <person name="Topham K."/>
            <person name="Topping I."/>
            <person name="Tsamla T."/>
            <person name="Vassiliev H."/>
            <person name="Vo A."/>
            <person name="Wangchuk T."/>
            <person name="Wangdi T."/>
            <person name="Weiand M."/>
            <person name="Wilkinson J."/>
            <person name="Wilson A."/>
            <person name="Yadav S."/>
            <person name="Young G."/>
            <person name="Yu Q."/>
            <person name="Zembek L."/>
            <person name="Zhong D."/>
            <person name="Zimmer A."/>
            <person name="Zwirko Z."/>
            <person name="Jaffe D.B."/>
            <person name="Alvarez P."/>
            <person name="Brockman W."/>
            <person name="Butler J."/>
            <person name="Chin C."/>
            <person name="Gnerre S."/>
            <person name="Grabherr M."/>
            <person name="Kleber M."/>
            <person name="Mauceli E."/>
            <person name="MacCallum I."/>
        </authorList>
    </citation>
    <scope>NUCLEOTIDE SEQUENCE [LARGE SCALE GENOMIC DNA]</scope>
    <source>
        <strain evidence="11">Tucson 15081-1352.22</strain>
    </source>
</reference>
<evidence type="ECO:0000313" key="10">
    <source>
        <dbReference type="EMBL" id="EDW12290.2"/>
    </source>
</evidence>
<name>B4KHL1_DROMO</name>
<dbReference type="HOGENOM" id="CLU_067419_0_0_1"/>
<keyword evidence="5" id="KW-0269">Exonuclease</keyword>
<dbReference type="OrthoDB" id="10250935at2759"/>
<keyword evidence="11" id="KW-1185">Reference proteome</keyword>
<dbReference type="KEGG" id="dmo:Dmoj_GI17603"/>
<accession>B4KHL1</accession>
<dbReference type="Gene3D" id="3.30.420.10">
    <property type="entry name" value="Ribonuclease H-like superfamily/Ribonuclease H"/>
    <property type="match status" value="1"/>
</dbReference>
<dbReference type="InterPro" id="IPR013520">
    <property type="entry name" value="Ribonucl_H"/>
</dbReference>
<protein>
    <submittedName>
        <fullName evidence="10">Uncharacterized protein, isoform A</fullName>
    </submittedName>
</protein>
<evidence type="ECO:0000256" key="8">
    <source>
        <dbReference type="SAM" id="SignalP"/>
    </source>
</evidence>
<keyword evidence="2" id="KW-0540">Nuclease</keyword>
<dbReference type="InterPro" id="IPR040393">
    <property type="entry name" value="TREX1/2"/>
</dbReference>
<feature type="signal peptide" evidence="8">
    <location>
        <begin position="1"/>
        <end position="23"/>
    </location>
</feature>
<evidence type="ECO:0000256" key="6">
    <source>
        <dbReference type="ARBA" id="ARBA00022842"/>
    </source>
</evidence>
<evidence type="ECO:0000256" key="1">
    <source>
        <dbReference type="ARBA" id="ARBA00001946"/>
    </source>
</evidence>
<dbReference type="InterPro" id="IPR036397">
    <property type="entry name" value="RNaseH_sf"/>
</dbReference>
<dbReference type="SUPFAM" id="SSF53098">
    <property type="entry name" value="Ribonuclease H-like"/>
    <property type="match status" value="1"/>
</dbReference>
<keyword evidence="3" id="KW-0479">Metal-binding</keyword>
<dbReference type="PANTHER" id="PTHR13058">
    <property type="entry name" value="THREE PRIME REPAIR EXONUCLEASE 1, 2"/>
    <property type="match status" value="1"/>
</dbReference>
<dbReference type="AlphaFoldDB" id="B4KHL1"/>
<dbReference type="GO" id="GO:0046872">
    <property type="term" value="F:metal ion binding"/>
    <property type="evidence" value="ECO:0007669"/>
    <property type="project" value="UniProtKB-KW"/>
</dbReference>
<dbReference type="GO" id="GO:0003676">
    <property type="term" value="F:nucleic acid binding"/>
    <property type="evidence" value="ECO:0007669"/>
    <property type="project" value="InterPro"/>
</dbReference>
<evidence type="ECO:0000256" key="4">
    <source>
        <dbReference type="ARBA" id="ARBA00022801"/>
    </source>
</evidence>
<evidence type="ECO:0000313" key="11">
    <source>
        <dbReference type="Proteomes" id="UP000009192"/>
    </source>
</evidence>
<organism evidence="10 11">
    <name type="scientific">Drosophila mojavensis</name>
    <name type="common">Fruit fly</name>
    <dbReference type="NCBI Taxonomy" id="7230"/>
    <lineage>
        <taxon>Eukaryota</taxon>
        <taxon>Metazoa</taxon>
        <taxon>Ecdysozoa</taxon>
        <taxon>Arthropoda</taxon>
        <taxon>Hexapoda</taxon>
        <taxon>Insecta</taxon>
        <taxon>Pterygota</taxon>
        <taxon>Neoptera</taxon>
        <taxon>Endopterygota</taxon>
        <taxon>Diptera</taxon>
        <taxon>Brachycera</taxon>
        <taxon>Muscomorpha</taxon>
        <taxon>Ephydroidea</taxon>
        <taxon>Drosophilidae</taxon>
        <taxon>Drosophila</taxon>
    </lineage>
</organism>
<keyword evidence="4" id="KW-0378">Hydrolase</keyword>
<dbReference type="FunCoup" id="B4KHL1">
    <property type="interactions" value="88"/>
</dbReference>
<evidence type="ECO:0000256" key="5">
    <source>
        <dbReference type="ARBA" id="ARBA00022839"/>
    </source>
</evidence>
<dbReference type="InParanoid" id="B4KHL1"/>
<sequence>MLRNNLLFQFFLRVLHLPTISMAPNIPGDNHYESREPISTFAVLDLETSNLPEHRNNRVSITELCIYAFDAAILLNNTRSRDSNPADEPVHNELPSAPRVMHKLNLLFQPSMLVLPEAEIITGLSNYLLERESKLNENAGELIKRFVEHLPPPVCLVAHNGWPFDFPIIKQALGKVNISLPASTLCVDSLSAFMAIDDKRNDKPVAVKESTLPIETRSELVDAADNSTERAVTPKEINWQALNESTPKRQILNRQDAALKRQRMDADGTELPAIKRSSNDIKARRQLFTGLNSSSTKRYPPRGVYRLSSLYSRIFERPAVNAHEAEADVSMLTKLIQHYGVDFLAFAEEQSIPFADVVPLSGKAPNSTK</sequence>